<evidence type="ECO:0000313" key="1">
    <source>
        <dbReference type="EMBL" id="ONI38372.1"/>
    </source>
</evidence>
<gene>
    <name evidence="1" type="ORF">AN396_10965</name>
</gene>
<accession>A0ACC8X8S5</accession>
<reference evidence="1" key="1">
    <citation type="submission" date="2016-08" db="EMBL/GenBank/DDBJ databases">
        <authorList>
            <person name="Ngugi D.K."/>
            <person name="Miyake S."/>
            <person name="Stingl U."/>
        </authorList>
    </citation>
    <scope>NUCLEOTIDE SEQUENCE</scope>
    <source>
        <strain evidence="1">SCG-B11WGA-EpuloA1</strain>
    </source>
</reference>
<evidence type="ECO:0000313" key="2">
    <source>
        <dbReference type="Proteomes" id="UP000188605"/>
    </source>
</evidence>
<comment type="caution">
    <text evidence="1">The sequence shown here is derived from an EMBL/GenBank/DDBJ whole genome shotgun (WGS) entry which is preliminary data.</text>
</comment>
<dbReference type="EMBL" id="LJDB01000089">
    <property type="protein sequence ID" value="ONI38372.1"/>
    <property type="molecule type" value="Genomic_DNA"/>
</dbReference>
<name>A0ACC8X8S5_9FIRM</name>
<organism evidence="1 2">
    <name type="scientific">Candidatus Epulonipiscium fishelsonii</name>
    <dbReference type="NCBI Taxonomy" id="77094"/>
    <lineage>
        <taxon>Bacteria</taxon>
        <taxon>Bacillati</taxon>
        <taxon>Bacillota</taxon>
        <taxon>Clostridia</taxon>
        <taxon>Lachnospirales</taxon>
        <taxon>Lachnospiraceae</taxon>
        <taxon>Candidatus Epulonipiscium</taxon>
    </lineage>
</organism>
<dbReference type="Proteomes" id="UP000188605">
    <property type="component" value="Unassembled WGS sequence"/>
</dbReference>
<proteinExistence type="predicted"/>
<protein>
    <submittedName>
        <fullName evidence="1">Transketolase</fullName>
    </submittedName>
</protein>
<keyword evidence="2" id="KW-1185">Reference proteome</keyword>
<sequence>METVTKVHEKFFVEWAKDKEDIIVLSGDLTKFCELKAFEKNIPERFINMGMAEQNMMSWAGGLAREGYIPMVYTFATFASRRPLDHVQMSIAYPNLPVKIFGFLPGITTNGGPTHQAIDDISIMRAIPSMTVIEVGDVTDIETVLDVIYKIDGPVYIRSLRSIVPRLFPKDEKFELNKARVVSEGDDVTVLTSGMMTEEAIRLIDVLKTKGLKVEHLHISTLKPFSDMRVVEACKKTKSKVITYENHLTTGGLGSAVADLMAEHGIGKPLVKIGLADTYAEGSHTRYILEKYKMDWQALLEKIEEAVGQKFNIKEEDLKPSSVKRIDSV</sequence>